<protein>
    <recommendedName>
        <fullName evidence="2">DUF1468 domain-containing protein</fullName>
    </recommendedName>
</protein>
<dbReference type="InterPro" id="IPR009936">
    <property type="entry name" value="DUF1468"/>
</dbReference>
<feature type="transmembrane region" description="Helical" evidence="1">
    <location>
        <begin position="89"/>
        <end position="108"/>
    </location>
</feature>
<evidence type="ECO:0000259" key="2">
    <source>
        <dbReference type="Pfam" id="PF07331"/>
    </source>
</evidence>
<sequence length="179" mass="20135">MTESHSAGGNRPSWKRDFYCGAVIAAFSVINIVYAWVTRPTSSAARKTTFLAKTEVWLIFWMLALLVLAAALMRRAWRNRDTAAGKARVNIIWGPLVVVTTVLMGLYFLGMSYVGFNVATFLFLFSTMLLFSWGMDKLTAETWKRESVKLAAISLAFSAGIYVLFAVVLRQMLPRGWLF</sequence>
<keyword evidence="1" id="KW-0812">Transmembrane</keyword>
<name>A0A212KA48_9DELT</name>
<proteinExistence type="predicted"/>
<gene>
    <name evidence="3" type="ORF">KL86DPRO_40129</name>
</gene>
<organism evidence="3">
    <name type="scientific">uncultured delta proteobacterium</name>
    <dbReference type="NCBI Taxonomy" id="34034"/>
    <lineage>
        <taxon>Bacteria</taxon>
        <taxon>Deltaproteobacteria</taxon>
        <taxon>environmental samples</taxon>
    </lineage>
</organism>
<feature type="transmembrane region" description="Helical" evidence="1">
    <location>
        <begin position="114"/>
        <end position="135"/>
    </location>
</feature>
<reference evidence="3" key="1">
    <citation type="submission" date="2016-04" db="EMBL/GenBank/DDBJ databases">
        <authorList>
            <person name="Evans L.H."/>
            <person name="Alamgir A."/>
            <person name="Owens N."/>
            <person name="Weber N.D."/>
            <person name="Virtaneva K."/>
            <person name="Barbian K."/>
            <person name="Babar A."/>
            <person name="Rosenke K."/>
        </authorList>
    </citation>
    <scope>NUCLEOTIDE SEQUENCE</scope>
    <source>
        <strain evidence="3">86</strain>
    </source>
</reference>
<feature type="transmembrane region" description="Helical" evidence="1">
    <location>
        <begin position="57"/>
        <end position="77"/>
    </location>
</feature>
<accession>A0A212KA48</accession>
<dbReference type="EMBL" id="FLUQ01000004">
    <property type="protein sequence ID" value="SBW08560.1"/>
    <property type="molecule type" value="Genomic_DNA"/>
</dbReference>
<dbReference type="AlphaFoldDB" id="A0A212KA48"/>
<keyword evidence="1" id="KW-1133">Transmembrane helix</keyword>
<keyword evidence="1" id="KW-0472">Membrane</keyword>
<dbReference type="Pfam" id="PF07331">
    <property type="entry name" value="TctB"/>
    <property type="match status" value="1"/>
</dbReference>
<evidence type="ECO:0000313" key="3">
    <source>
        <dbReference type="EMBL" id="SBW08560.1"/>
    </source>
</evidence>
<feature type="transmembrane region" description="Helical" evidence="1">
    <location>
        <begin position="18"/>
        <end position="37"/>
    </location>
</feature>
<feature type="domain" description="DUF1468" evidence="2">
    <location>
        <begin position="20"/>
        <end position="174"/>
    </location>
</feature>
<evidence type="ECO:0000256" key="1">
    <source>
        <dbReference type="SAM" id="Phobius"/>
    </source>
</evidence>
<feature type="transmembrane region" description="Helical" evidence="1">
    <location>
        <begin position="147"/>
        <end position="169"/>
    </location>
</feature>